<sequence>MVRHDHPEKDATPCRGGCADTPQPAGGGWLRRLHAWFLHVYADGYNAKVDARKRHLIGDLRGAVLEIGPGSGANIGYFAPGIRWTGVEPNPMAHPYLLRKADAAGLDATLLTGTAERLPVPDASQDAVVSTLVLCSVADPDRVLAEVRRVLRPGGRFVFIEHVGAEPGSGERRWQRRVKPVWRRLGDGCEPDRDTAGRIRAAGFARVDIEPFRMPYPIVAPHIAGRAER</sequence>
<reference evidence="3" key="1">
    <citation type="journal article" date="2019" name="Int. J. Syst. Evol. Microbiol.">
        <title>The Global Catalogue of Microorganisms (GCM) 10K type strain sequencing project: providing services to taxonomists for standard genome sequencing and annotation.</title>
        <authorList>
            <consortium name="The Broad Institute Genomics Platform"/>
            <consortium name="The Broad Institute Genome Sequencing Center for Infectious Disease"/>
            <person name="Wu L."/>
            <person name="Ma J."/>
        </authorList>
    </citation>
    <scope>NUCLEOTIDE SEQUENCE [LARGE SCALE GENOMIC DNA]</scope>
    <source>
        <strain evidence="3">CGMCC 1.16275</strain>
    </source>
</reference>
<gene>
    <name evidence="2" type="ORF">ACFQPS_16105</name>
</gene>
<dbReference type="InterPro" id="IPR013216">
    <property type="entry name" value="Methyltransf_11"/>
</dbReference>
<dbReference type="InterPro" id="IPR029063">
    <property type="entry name" value="SAM-dependent_MTases_sf"/>
</dbReference>
<dbReference type="EC" id="2.1.1.-" evidence="2"/>
<dbReference type="PANTHER" id="PTHR45036:SF1">
    <property type="entry name" value="METHYLTRANSFERASE LIKE 7A"/>
    <property type="match status" value="1"/>
</dbReference>
<organism evidence="2 3">
    <name type="scientific">Rhodocista pekingensis</name>
    <dbReference type="NCBI Taxonomy" id="201185"/>
    <lineage>
        <taxon>Bacteria</taxon>
        <taxon>Pseudomonadati</taxon>
        <taxon>Pseudomonadota</taxon>
        <taxon>Alphaproteobacteria</taxon>
        <taxon>Rhodospirillales</taxon>
        <taxon>Azospirillaceae</taxon>
        <taxon>Rhodocista</taxon>
    </lineage>
</organism>
<dbReference type="CDD" id="cd02440">
    <property type="entry name" value="AdoMet_MTases"/>
    <property type="match status" value="1"/>
</dbReference>
<keyword evidence="2" id="KW-0808">Transferase</keyword>
<dbReference type="RefSeq" id="WP_377360239.1">
    <property type="nucleotide sequence ID" value="NZ_JBHTCM010000018.1"/>
</dbReference>
<comment type="caution">
    <text evidence="2">The sequence shown here is derived from an EMBL/GenBank/DDBJ whole genome shotgun (WGS) entry which is preliminary data.</text>
</comment>
<keyword evidence="3" id="KW-1185">Reference proteome</keyword>
<dbReference type="GO" id="GO:0032259">
    <property type="term" value="P:methylation"/>
    <property type="evidence" value="ECO:0007669"/>
    <property type="project" value="UniProtKB-KW"/>
</dbReference>
<keyword evidence="2" id="KW-0489">Methyltransferase</keyword>
<dbReference type="GO" id="GO:0008168">
    <property type="term" value="F:methyltransferase activity"/>
    <property type="evidence" value="ECO:0007669"/>
    <property type="project" value="UniProtKB-KW"/>
</dbReference>
<dbReference type="Pfam" id="PF08241">
    <property type="entry name" value="Methyltransf_11"/>
    <property type="match status" value="1"/>
</dbReference>
<evidence type="ECO:0000313" key="2">
    <source>
        <dbReference type="EMBL" id="MFC7334692.1"/>
    </source>
</evidence>
<dbReference type="PANTHER" id="PTHR45036">
    <property type="entry name" value="METHYLTRANSFERASE LIKE 7B"/>
    <property type="match status" value="1"/>
</dbReference>
<feature type="domain" description="Methyltransferase type 11" evidence="1">
    <location>
        <begin position="65"/>
        <end position="159"/>
    </location>
</feature>
<accession>A0ABW2KXJ1</accession>
<protein>
    <submittedName>
        <fullName evidence="2">Class I SAM-dependent methyltransferase</fullName>
        <ecNumber evidence="2">2.1.1.-</ecNumber>
    </submittedName>
</protein>
<evidence type="ECO:0000313" key="3">
    <source>
        <dbReference type="Proteomes" id="UP001596456"/>
    </source>
</evidence>
<evidence type="ECO:0000259" key="1">
    <source>
        <dbReference type="Pfam" id="PF08241"/>
    </source>
</evidence>
<proteinExistence type="predicted"/>
<dbReference type="SUPFAM" id="SSF53335">
    <property type="entry name" value="S-adenosyl-L-methionine-dependent methyltransferases"/>
    <property type="match status" value="1"/>
</dbReference>
<dbReference type="EMBL" id="JBHTCM010000018">
    <property type="protein sequence ID" value="MFC7334692.1"/>
    <property type="molecule type" value="Genomic_DNA"/>
</dbReference>
<name>A0ABW2KXJ1_9PROT</name>
<dbReference type="Proteomes" id="UP001596456">
    <property type="component" value="Unassembled WGS sequence"/>
</dbReference>
<dbReference type="InterPro" id="IPR052356">
    <property type="entry name" value="Thiol_S-MT"/>
</dbReference>
<dbReference type="Gene3D" id="3.40.50.150">
    <property type="entry name" value="Vaccinia Virus protein VP39"/>
    <property type="match status" value="1"/>
</dbReference>